<feature type="signal peptide" evidence="1">
    <location>
        <begin position="1"/>
        <end position="27"/>
    </location>
</feature>
<sequence>MLLNQFFFFFYNLIFQLLHYFLQLGFSQPQVTSSRGCGTPNNVTLRLVVYHIHVHILRIFRTGEQLV</sequence>
<proteinExistence type="predicted"/>
<evidence type="ECO:0000313" key="2">
    <source>
        <dbReference type="EMBL" id="MXU82189.1"/>
    </source>
</evidence>
<name>A0A6B0TQP3_IXORI</name>
<accession>A0A6B0TQP3</accession>
<dbReference type="EMBL" id="GIFC01000106">
    <property type="protein sequence ID" value="MXU82189.1"/>
    <property type="molecule type" value="Transcribed_RNA"/>
</dbReference>
<reference evidence="2" key="1">
    <citation type="submission" date="2019-12" db="EMBL/GenBank/DDBJ databases">
        <title>An insight into the sialome of adult female Ixodes ricinus ticks feeding for 6 days.</title>
        <authorList>
            <person name="Perner J."/>
            <person name="Ribeiro J.M.C."/>
        </authorList>
    </citation>
    <scope>NUCLEOTIDE SEQUENCE</scope>
    <source>
        <strain evidence="2">Semi-engorged</strain>
        <tissue evidence="2">Salivary glands</tissue>
    </source>
</reference>
<dbReference type="AlphaFoldDB" id="A0A6B0TQP3"/>
<feature type="chain" id="PRO_5025597010" evidence="1">
    <location>
        <begin position="28"/>
        <end position="67"/>
    </location>
</feature>
<evidence type="ECO:0000256" key="1">
    <source>
        <dbReference type="SAM" id="SignalP"/>
    </source>
</evidence>
<organism evidence="2">
    <name type="scientific">Ixodes ricinus</name>
    <name type="common">Common tick</name>
    <name type="synonym">Acarus ricinus</name>
    <dbReference type="NCBI Taxonomy" id="34613"/>
    <lineage>
        <taxon>Eukaryota</taxon>
        <taxon>Metazoa</taxon>
        <taxon>Ecdysozoa</taxon>
        <taxon>Arthropoda</taxon>
        <taxon>Chelicerata</taxon>
        <taxon>Arachnida</taxon>
        <taxon>Acari</taxon>
        <taxon>Parasitiformes</taxon>
        <taxon>Ixodida</taxon>
        <taxon>Ixodoidea</taxon>
        <taxon>Ixodidae</taxon>
        <taxon>Ixodinae</taxon>
        <taxon>Ixodes</taxon>
    </lineage>
</organism>
<protein>
    <submittedName>
        <fullName evidence="2">Putative salivary lipocalin</fullName>
    </submittedName>
</protein>
<keyword evidence="1" id="KW-0732">Signal</keyword>